<name>A0A081BWZ8_VECG1</name>
<dbReference type="Proteomes" id="UP000030661">
    <property type="component" value="Unassembled WGS sequence"/>
</dbReference>
<dbReference type="HOGENOM" id="CLU_1871344_0_0_0"/>
<proteinExistence type="predicted"/>
<keyword evidence="3" id="KW-1185">Reference proteome</keyword>
<keyword evidence="1" id="KW-1133">Transmembrane helix</keyword>
<reference evidence="2" key="1">
    <citation type="journal article" date="2015" name="PeerJ">
        <title>First genomic representation of candidate bacterial phylum KSB3 points to enhanced environmental sensing as a trigger of wastewater bulking.</title>
        <authorList>
            <person name="Sekiguchi Y."/>
            <person name="Ohashi A."/>
            <person name="Parks D.H."/>
            <person name="Yamauchi T."/>
            <person name="Tyson G.W."/>
            <person name="Hugenholtz P."/>
        </authorList>
    </citation>
    <scope>NUCLEOTIDE SEQUENCE [LARGE SCALE GENOMIC DNA]</scope>
</reference>
<feature type="transmembrane region" description="Helical" evidence="1">
    <location>
        <begin position="60"/>
        <end position="80"/>
    </location>
</feature>
<feature type="transmembrane region" description="Helical" evidence="1">
    <location>
        <begin position="31"/>
        <end position="53"/>
    </location>
</feature>
<keyword evidence="1" id="KW-0812">Transmembrane</keyword>
<sequence length="136" mass="15823">MLSLLCFFLGGNGLFMILDRPIVFLGMLHTGTYAIVLHLGSTLVSIYIGYGLLKPFRHIWYIYLAGACISIAGLICNLIHETKIWEWHLLTGSQTESIPRLMKFTIETHYLFIAMYVFTAMYVYYHKPYFWGRRDV</sequence>
<evidence type="ECO:0000256" key="1">
    <source>
        <dbReference type="SAM" id="Phobius"/>
    </source>
</evidence>
<dbReference type="STRING" id="1499967.U27_03817"/>
<accession>A0A081BWZ8</accession>
<organism evidence="2">
    <name type="scientific">Vecturithrix granuli</name>
    <dbReference type="NCBI Taxonomy" id="1499967"/>
    <lineage>
        <taxon>Bacteria</taxon>
        <taxon>Candidatus Moduliflexota</taxon>
        <taxon>Candidatus Vecturitrichia</taxon>
        <taxon>Candidatus Vecturitrichales</taxon>
        <taxon>Candidatus Vecturitrichaceae</taxon>
        <taxon>Candidatus Vecturithrix</taxon>
    </lineage>
</organism>
<dbReference type="AlphaFoldDB" id="A0A081BWZ8"/>
<gene>
    <name evidence="2" type="ORF">U27_03817</name>
</gene>
<feature type="transmembrane region" description="Helical" evidence="1">
    <location>
        <begin position="108"/>
        <end position="125"/>
    </location>
</feature>
<dbReference type="EMBL" id="DF820465">
    <property type="protein sequence ID" value="GAK56853.1"/>
    <property type="molecule type" value="Genomic_DNA"/>
</dbReference>
<evidence type="ECO:0000313" key="2">
    <source>
        <dbReference type="EMBL" id="GAK56853.1"/>
    </source>
</evidence>
<protein>
    <submittedName>
        <fullName evidence="2">Uncharacterized protein</fullName>
    </submittedName>
</protein>
<evidence type="ECO:0000313" key="3">
    <source>
        <dbReference type="Proteomes" id="UP000030661"/>
    </source>
</evidence>
<keyword evidence="1" id="KW-0472">Membrane</keyword>